<dbReference type="PANTHER" id="PTHR16943">
    <property type="entry name" value="2-METHYLCITRATE DEHYDRATASE-RELATED"/>
    <property type="match status" value="1"/>
</dbReference>
<evidence type="ECO:0000259" key="3">
    <source>
        <dbReference type="Pfam" id="PF19305"/>
    </source>
</evidence>
<proteinExistence type="inferred from homology"/>
<dbReference type="SUPFAM" id="SSF103378">
    <property type="entry name" value="2-methylcitrate dehydratase PrpD"/>
    <property type="match status" value="1"/>
</dbReference>
<dbReference type="InterPro" id="IPR042188">
    <property type="entry name" value="MmgE/PrpD_sf_2"/>
</dbReference>
<dbReference type="InterPro" id="IPR036148">
    <property type="entry name" value="MmgE/PrpD_sf"/>
</dbReference>
<dbReference type="RefSeq" id="WP_256709200.1">
    <property type="nucleotide sequence ID" value="NZ_CP101914.1"/>
</dbReference>
<dbReference type="InterPro" id="IPR045337">
    <property type="entry name" value="MmgE_PrpD_C"/>
</dbReference>
<evidence type="ECO:0000313" key="4">
    <source>
        <dbReference type="EMBL" id="UUI04253.1"/>
    </source>
</evidence>
<dbReference type="Pfam" id="PF03972">
    <property type="entry name" value="MmgE_PrpD_N"/>
    <property type="match status" value="1"/>
</dbReference>
<organism evidence="4 5">
    <name type="scientific">Oceanobacillus jeddahense</name>
    <dbReference type="NCBI Taxonomy" id="1462527"/>
    <lineage>
        <taxon>Bacteria</taxon>
        <taxon>Bacillati</taxon>
        <taxon>Bacillota</taxon>
        <taxon>Bacilli</taxon>
        <taxon>Bacillales</taxon>
        <taxon>Bacillaceae</taxon>
        <taxon>Oceanobacillus</taxon>
    </lineage>
</organism>
<dbReference type="InterPro" id="IPR005656">
    <property type="entry name" value="MmgE_PrpD"/>
</dbReference>
<dbReference type="InterPro" id="IPR042183">
    <property type="entry name" value="MmgE/PrpD_sf_1"/>
</dbReference>
<evidence type="ECO:0000256" key="1">
    <source>
        <dbReference type="ARBA" id="ARBA00006174"/>
    </source>
</evidence>
<evidence type="ECO:0000313" key="5">
    <source>
        <dbReference type="Proteomes" id="UP001059773"/>
    </source>
</evidence>
<dbReference type="Pfam" id="PF19305">
    <property type="entry name" value="MmgE_PrpD_C"/>
    <property type="match status" value="1"/>
</dbReference>
<dbReference type="InterPro" id="IPR045336">
    <property type="entry name" value="MmgE_PrpD_N"/>
</dbReference>
<feature type="domain" description="MmgE/PrpD C-terminal" evidence="3">
    <location>
        <begin position="261"/>
        <end position="426"/>
    </location>
</feature>
<name>A0ABY5JYM4_9BACI</name>
<reference evidence="4" key="1">
    <citation type="submission" date="2022-07" db="EMBL/GenBank/DDBJ databases">
        <title>FELIX.</title>
        <authorList>
            <person name="Wan K.H."/>
            <person name="Park S."/>
            <person name="Lawrence Q."/>
            <person name="Eichenberger J.P."/>
            <person name="Booth B.W."/>
            <person name="Piaggio A.J."/>
            <person name="Chandler J.C."/>
            <person name="Franklin A.B."/>
            <person name="Celniker S.E."/>
        </authorList>
    </citation>
    <scope>NUCLEOTIDE SEQUENCE</scope>
    <source>
        <strain evidence="4">QA-1986 374</strain>
    </source>
</reference>
<dbReference type="Gene3D" id="1.10.4100.10">
    <property type="entry name" value="2-methylcitrate dehydratase PrpD"/>
    <property type="match status" value="1"/>
</dbReference>
<dbReference type="PANTHER" id="PTHR16943:SF8">
    <property type="entry name" value="2-METHYLCITRATE DEHYDRATASE"/>
    <property type="match status" value="1"/>
</dbReference>
<dbReference type="Proteomes" id="UP001059773">
    <property type="component" value="Chromosome"/>
</dbReference>
<accession>A0ABY5JYM4</accession>
<sequence length="443" mass="49033">MPLSKVLPYIENENYERLSPEIITKAKKSLLDFLASAYSGYQCKSSDIAFQSADWLGGKEHCSIIGTEKTVSPFAATFINATLASCMDIDDGHREPVGHPGCMIIPPVLAAGELSKNSTGKDFITAIVTGYEVGIRCGIVMNSNHGQLFYGSGGWALFGSASGLAKMKSLTGITLENALTIGEVYGPTAQCGKSIAAGSMTKESVGWGAVTAFMGVSLAEHGFTGPDNILIDKHLYNCDIEKTFETLGEKYEIRNTYFKQYPACKWAHSPITAVLQIMEESNPDLKEIDEIIIETFQKATTLNHVKPETTEAAQYSIPFLVATALYYGAVEPSHISEKHLKNDSIYNLAKKIRMIPVEDMEKEFPSKRPARVKIKMKNKSVFIKEVKLIKGDPENPLSWDDLINKFHLCSKNFIDYAHREEIVKKIINLERITNLKELTSLLK</sequence>
<feature type="domain" description="MmgE/PrpD N-terminal" evidence="2">
    <location>
        <begin position="9"/>
        <end position="231"/>
    </location>
</feature>
<keyword evidence="5" id="KW-1185">Reference proteome</keyword>
<comment type="similarity">
    <text evidence="1">Belongs to the PrpD family.</text>
</comment>
<evidence type="ECO:0000259" key="2">
    <source>
        <dbReference type="Pfam" id="PF03972"/>
    </source>
</evidence>
<gene>
    <name evidence="4" type="ORF">NP439_06205</name>
</gene>
<dbReference type="Gene3D" id="3.30.1330.120">
    <property type="entry name" value="2-methylcitrate dehydratase PrpD"/>
    <property type="match status" value="1"/>
</dbReference>
<dbReference type="EMBL" id="CP101914">
    <property type="protein sequence ID" value="UUI04253.1"/>
    <property type="molecule type" value="Genomic_DNA"/>
</dbReference>
<protein>
    <submittedName>
        <fullName evidence="4">MmgE/PrpD family protein</fullName>
    </submittedName>
</protein>